<organism evidence="2 3">
    <name type="scientific">Pleuronectes platessa</name>
    <name type="common">European plaice</name>
    <dbReference type="NCBI Taxonomy" id="8262"/>
    <lineage>
        <taxon>Eukaryota</taxon>
        <taxon>Metazoa</taxon>
        <taxon>Chordata</taxon>
        <taxon>Craniata</taxon>
        <taxon>Vertebrata</taxon>
        <taxon>Euteleostomi</taxon>
        <taxon>Actinopterygii</taxon>
        <taxon>Neopterygii</taxon>
        <taxon>Teleostei</taxon>
        <taxon>Neoteleostei</taxon>
        <taxon>Acanthomorphata</taxon>
        <taxon>Carangaria</taxon>
        <taxon>Pleuronectiformes</taxon>
        <taxon>Pleuronectoidei</taxon>
        <taxon>Pleuronectidae</taxon>
        <taxon>Pleuronectes</taxon>
    </lineage>
</organism>
<evidence type="ECO:0000256" key="1">
    <source>
        <dbReference type="SAM" id="MobiDB-lite"/>
    </source>
</evidence>
<feature type="compositionally biased region" description="Basic and acidic residues" evidence="1">
    <location>
        <begin position="9"/>
        <end position="29"/>
    </location>
</feature>
<gene>
    <name evidence="2" type="ORF">PLEPLA_LOCUS4648</name>
</gene>
<dbReference type="Proteomes" id="UP001153269">
    <property type="component" value="Unassembled WGS sequence"/>
</dbReference>
<reference evidence="2" key="1">
    <citation type="submission" date="2020-03" db="EMBL/GenBank/DDBJ databases">
        <authorList>
            <person name="Weist P."/>
        </authorList>
    </citation>
    <scope>NUCLEOTIDE SEQUENCE</scope>
</reference>
<sequence>MACRSRRPWRLERRRERAGAASENSRKDDEAEGVSCECSPWQWSSYVHHSRFTVDSMQTKGLDRQWPWLLTDSDDEEAIVLLFSCSRPEDELMCDSASSDGAGARNFTVNEMLNHVSF</sequence>
<protein>
    <submittedName>
        <fullName evidence="2">Uncharacterized protein</fullName>
    </submittedName>
</protein>
<name>A0A9N7TPN5_PLEPL</name>
<dbReference type="EMBL" id="CADEAL010000229">
    <property type="protein sequence ID" value="CAB1416855.1"/>
    <property type="molecule type" value="Genomic_DNA"/>
</dbReference>
<evidence type="ECO:0000313" key="2">
    <source>
        <dbReference type="EMBL" id="CAB1416855.1"/>
    </source>
</evidence>
<evidence type="ECO:0000313" key="3">
    <source>
        <dbReference type="Proteomes" id="UP001153269"/>
    </source>
</evidence>
<proteinExistence type="predicted"/>
<comment type="caution">
    <text evidence="2">The sequence shown here is derived from an EMBL/GenBank/DDBJ whole genome shotgun (WGS) entry which is preliminary data.</text>
</comment>
<feature type="region of interest" description="Disordered" evidence="1">
    <location>
        <begin position="1"/>
        <end position="33"/>
    </location>
</feature>
<keyword evidence="3" id="KW-1185">Reference proteome</keyword>
<accession>A0A9N7TPN5</accession>
<dbReference type="AlphaFoldDB" id="A0A9N7TPN5"/>